<dbReference type="Proteomes" id="UP000176377">
    <property type="component" value="Unassembled WGS sequence"/>
</dbReference>
<dbReference type="EMBL" id="MFLA01000016">
    <property type="protein sequence ID" value="OGG59845.1"/>
    <property type="molecule type" value="Genomic_DNA"/>
</dbReference>
<feature type="compositionally biased region" description="Pro residues" evidence="1">
    <location>
        <begin position="156"/>
        <end position="166"/>
    </location>
</feature>
<reference evidence="2 3" key="1">
    <citation type="journal article" date="2016" name="Nat. Commun.">
        <title>Thousands of microbial genomes shed light on interconnected biogeochemical processes in an aquifer system.</title>
        <authorList>
            <person name="Anantharaman K."/>
            <person name="Brown C.T."/>
            <person name="Hug L.A."/>
            <person name="Sharon I."/>
            <person name="Castelle C.J."/>
            <person name="Probst A.J."/>
            <person name="Thomas B.C."/>
            <person name="Singh A."/>
            <person name="Wilkins M.J."/>
            <person name="Karaoz U."/>
            <person name="Brodie E.L."/>
            <person name="Williams K.H."/>
            <person name="Hubbard S.S."/>
            <person name="Banfield J.F."/>
        </authorList>
    </citation>
    <scope>NUCLEOTIDE SEQUENCE [LARGE SCALE GENOMIC DNA]</scope>
</reference>
<sequence>MTPNTGGTQNPIPSTPSGSGGASGSGSGGGTGGTSGGIIDNGSGPAELPPIQVVQNPPLSSSGTTFSPSPSYSLNPRAGWSGNGGGAMDDGVYSGGNPFSNTGNTFGGGNWGGSGSAGASTNLFASFVSGLADLFSGFFAGGSAESIARGSSSPAPAAPQPAPRPSVPTQVAGGQFSDMDPTLMTPADFEKLFGPLQSPIDAPLPTNPQNGFPLVPEQPLDRPGLPLTAPSGSLTGGSPPIRLPGSGGIPDWDSEPTMPTAPATNGGRGLVENDTGSQNDASPVLPAHPDWWTPQLENTFAAGIESGLSPDVAADRAQSEFVKGVYAGLADGRLAPDASDVGLARRILQEDVAQVENIRDREYMTHALGFYEWIDKNIYSVTAVQRAVDAANARLDILGNSEAIARLGQYSGSLEPPVTKPFDTSGFVDIFDLRFSPVALTAKGFNKIVAWWSGPAAGATAPAASTPAPEPQSGLLSGLSSMASRVVDATRSVAARLGFGASIPDTVTPPAAPSAPSAPNIAVAPTPSATQPSTPLAQPPVTKPTPAPSMPAPQSPQPPQAPSAPSAPQPSASAQSGGFLQSGINLVSLMLQGLADFFTGSSGSTAQPALPLQPAPVTPAGSITANPPQINSSEQSKLSWSSVGTQGCAVIDGSFDVLVRGGTTGDLISPSLTASARFGLVCDIKGGKDKFVNETLVRVKGDATDPSALFPYSGSVSDAVAQGNVNAPTSTGVSASTGSASSQPNDVRTCDPEQSIDSFIRCLCEAEPNSNGCAIPPGGV</sequence>
<protein>
    <submittedName>
        <fullName evidence="2">Uncharacterized protein</fullName>
    </submittedName>
</protein>
<feature type="compositionally biased region" description="Low complexity" evidence="1">
    <location>
        <begin position="57"/>
        <end position="73"/>
    </location>
</feature>
<feature type="compositionally biased region" description="Gly residues" evidence="1">
    <location>
        <begin position="18"/>
        <end position="36"/>
    </location>
</feature>
<feature type="compositionally biased region" description="Low complexity" evidence="1">
    <location>
        <begin position="514"/>
        <end position="536"/>
    </location>
</feature>
<comment type="caution">
    <text evidence="2">The sequence shown here is derived from an EMBL/GenBank/DDBJ whole genome shotgun (WGS) entry which is preliminary data.</text>
</comment>
<name>A0A1F6DEJ4_9BACT</name>
<feature type="region of interest" description="Disordered" evidence="1">
    <location>
        <begin position="218"/>
        <end position="281"/>
    </location>
</feature>
<evidence type="ECO:0000256" key="1">
    <source>
        <dbReference type="SAM" id="MobiDB-lite"/>
    </source>
</evidence>
<feature type="compositionally biased region" description="Pro residues" evidence="1">
    <location>
        <begin position="537"/>
        <end position="568"/>
    </location>
</feature>
<gene>
    <name evidence="2" type="ORF">A2765_04640</name>
</gene>
<feature type="region of interest" description="Disordered" evidence="1">
    <location>
        <begin position="1"/>
        <end position="78"/>
    </location>
</feature>
<proteinExistence type="predicted"/>
<feature type="region of interest" description="Disordered" evidence="1">
    <location>
        <begin position="145"/>
        <end position="186"/>
    </location>
</feature>
<feature type="region of interest" description="Disordered" evidence="1">
    <location>
        <begin position="727"/>
        <end position="749"/>
    </location>
</feature>
<evidence type="ECO:0000313" key="3">
    <source>
        <dbReference type="Proteomes" id="UP000176377"/>
    </source>
</evidence>
<feature type="compositionally biased region" description="Low complexity" evidence="1">
    <location>
        <begin position="729"/>
        <end position="742"/>
    </location>
</feature>
<accession>A0A1F6DEJ4</accession>
<dbReference type="PRINTS" id="PR01217">
    <property type="entry name" value="PRICHEXTENSN"/>
</dbReference>
<organism evidence="2 3">
    <name type="scientific">Candidatus Kaiserbacteria bacterium RIFCSPHIGHO2_01_FULL_56_24</name>
    <dbReference type="NCBI Taxonomy" id="1798487"/>
    <lineage>
        <taxon>Bacteria</taxon>
        <taxon>Candidatus Kaiseribacteriota</taxon>
    </lineage>
</organism>
<feature type="region of interest" description="Disordered" evidence="1">
    <location>
        <begin position="501"/>
        <end position="577"/>
    </location>
</feature>
<feature type="compositionally biased region" description="Polar residues" evidence="1">
    <location>
        <begin position="1"/>
        <end position="10"/>
    </location>
</feature>
<evidence type="ECO:0000313" key="2">
    <source>
        <dbReference type="EMBL" id="OGG59845.1"/>
    </source>
</evidence>
<dbReference type="AlphaFoldDB" id="A0A1F6DEJ4"/>